<evidence type="ECO:0000256" key="3">
    <source>
        <dbReference type="SAM" id="Coils"/>
    </source>
</evidence>
<evidence type="ECO:0000256" key="1">
    <source>
        <dbReference type="ARBA" id="ARBA00004196"/>
    </source>
</evidence>
<protein>
    <submittedName>
        <fullName evidence="5">HlyD family efflux transporter periplasmic adaptor subunit</fullName>
    </submittedName>
</protein>
<dbReference type="RefSeq" id="WP_130597987.1">
    <property type="nucleotide sequence ID" value="NZ_CP036200.1"/>
</dbReference>
<dbReference type="InterPro" id="IPR050465">
    <property type="entry name" value="UPF0194_transport"/>
</dbReference>
<proteinExistence type="predicted"/>
<evidence type="ECO:0000313" key="5">
    <source>
        <dbReference type="EMBL" id="QBF82013.1"/>
    </source>
</evidence>
<organism evidence="5 6">
    <name type="scientific">Shewanella maritima</name>
    <dbReference type="NCBI Taxonomy" id="2520507"/>
    <lineage>
        <taxon>Bacteria</taxon>
        <taxon>Pseudomonadati</taxon>
        <taxon>Pseudomonadota</taxon>
        <taxon>Gammaproteobacteria</taxon>
        <taxon>Alteromonadales</taxon>
        <taxon>Shewanellaceae</taxon>
        <taxon>Shewanella</taxon>
    </lineage>
</organism>
<dbReference type="Gene3D" id="2.40.420.20">
    <property type="match status" value="1"/>
</dbReference>
<keyword evidence="4" id="KW-0812">Transmembrane</keyword>
<accession>A0A411PER0</accession>
<comment type="subcellular location">
    <subcellularLocation>
        <location evidence="1">Cell envelope</location>
    </subcellularLocation>
</comment>
<dbReference type="KEGG" id="smai:EXU30_04330"/>
<dbReference type="PANTHER" id="PTHR32347:SF14">
    <property type="entry name" value="EFFLUX SYSTEM COMPONENT YKNX-RELATED"/>
    <property type="match status" value="1"/>
</dbReference>
<evidence type="ECO:0000256" key="4">
    <source>
        <dbReference type="SAM" id="Phobius"/>
    </source>
</evidence>
<dbReference type="Gene3D" id="2.40.50.100">
    <property type="match status" value="1"/>
</dbReference>
<dbReference type="GO" id="GO:0030313">
    <property type="term" value="C:cell envelope"/>
    <property type="evidence" value="ECO:0007669"/>
    <property type="project" value="UniProtKB-SubCell"/>
</dbReference>
<sequence length="423" mass="46224">MIKDTSAQDTVIAPTLGQKLGQKFRIPLVAGGALLLVSALGFASFDRDTSIRSVDSEQLRFATVSRGTLVRDIAATGKIVAANAPILYSTEQGVVTLLSQPGDTVSAQQVVATIASPKLQSRFEQQKSLLAAMQSDLERAKLDARREQLRVSQVLDMAKVDLEAADRESRRGDQLIETSLISRIDFEKGKDDLHKAKLLHKHALQEVDLMRDTLAFELKNRALEVDRQALVVNELARQIEALNIKAPVDGIIGNWLVEQKARIGASQSLLTVVDLSAFEAELAVPESYADDLGIGMDVELSFGHIKVIGQLASISPEVRNREVVARVRFTPTDELSLRQNQRLSARVLLEHRPDVLMVKRGDFLNHGGASAFVVNDDVASLAEVTLGARSMSHVEVIAGANEGDVWVVSGTEEFGRDKQIQLR</sequence>
<evidence type="ECO:0000313" key="6">
    <source>
        <dbReference type="Proteomes" id="UP000291106"/>
    </source>
</evidence>
<gene>
    <name evidence="5" type="ORF">EXU30_04330</name>
</gene>
<dbReference type="EMBL" id="CP036200">
    <property type="protein sequence ID" value="QBF82013.1"/>
    <property type="molecule type" value="Genomic_DNA"/>
</dbReference>
<keyword evidence="2 3" id="KW-0175">Coiled coil</keyword>
<feature type="transmembrane region" description="Helical" evidence="4">
    <location>
        <begin position="26"/>
        <end position="45"/>
    </location>
</feature>
<keyword evidence="4" id="KW-0472">Membrane</keyword>
<reference evidence="5 6" key="1">
    <citation type="submission" date="2019-02" db="EMBL/GenBank/DDBJ databases">
        <title>Shewanella sp. D4-2 isolated from Dokdo Island.</title>
        <authorList>
            <person name="Baek K."/>
        </authorList>
    </citation>
    <scope>NUCLEOTIDE SEQUENCE [LARGE SCALE GENOMIC DNA]</scope>
    <source>
        <strain evidence="5 6">D4-2</strain>
    </source>
</reference>
<keyword evidence="6" id="KW-1185">Reference proteome</keyword>
<dbReference type="OrthoDB" id="5752864at2"/>
<dbReference type="Proteomes" id="UP000291106">
    <property type="component" value="Chromosome"/>
</dbReference>
<keyword evidence="4" id="KW-1133">Transmembrane helix</keyword>
<feature type="coiled-coil region" evidence="3">
    <location>
        <begin position="123"/>
        <end position="150"/>
    </location>
</feature>
<dbReference type="Gene3D" id="1.10.287.470">
    <property type="entry name" value="Helix hairpin bin"/>
    <property type="match status" value="1"/>
</dbReference>
<evidence type="ECO:0000256" key="2">
    <source>
        <dbReference type="ARBA" id="ARBA00023054"/>
    </source>
</evidence>
<dbReference type="AlphaFoldDB" id="A0A411PER0"/>
<dbReference type="Gene3D" id="2.40.30.170">
    <property type="match status" value="1"/>
</dbReference>
<name>A0A411PER0_9GAMM</name>
<dbReference type="PANTHER" id="PTHR32347">
    <property type="entry name" value="EFFLUX SYSTEM COMPONENT YKNX-RELATED"/>
    <property type="match status" value="1"/>
</dbReference>